<dbReference type="Gene3D" id="4.10.240.10">
    <property type="entry name" value="Zn(2)-C6 fungal-type DNA-binding domain"/>
    <property type="match status" value="1"/>
</dbReference>
<sequence length="508" mass="57150">MPRTLPPNRSTKGCWTCRIRHRKCDESLPTCKECTDRHLHCHGYGPKPGWVDDPSALHKELKSIKRNVKSNFCRNKLQNARRCPPDSDLPSSPQYHEASLAPSKTQTSNSTVQSTFREAQLLVHYLDYIFPLQFPYYVDNPDLGGRGWLFWLLTKKGPLRQAALTLSALHQYTESRDKTEKAEEELLQYHINAMQELRQVLRRHEVDGFADHREQLMEFMSCGTALISFEVFQGGTGNWGPHLNALTSIVCQMNPVDFDTDRDGQVGTDATSLRDIVPAWRFLVCNLLWFDILACASTGTPPRLPYREWLTLKDMDISCVMGCQNWAMIAIGDAAALCAKADTLDVKELRSQAKAIATRMWEGIDVLNSSSEPALHHISHYVTRVFADATLIQLHTIAPDMHSFASDIHQVIERVIRAIKNIPKGVSLRGLTWPICVAGSMAQPDQQPFFENLMGDIMGGSGLRYSNCGTVLRIMRHCWRNPVTGCFSGCDTTLTRAMAEMGICALLV</sequence>
<evidence type="ECO:0000313" key="6">
    <source>
        <dbReference type="Proteomes" id="UP000799757"/>
    </source>
</evidence>
<evidence type="ECO:0000313" key="5">
    <source>
        <dbReference type="EMBL" id="KAF2786698.1"/>
    </source>
</evidence>
<dbReference type="EMBL" id="MU002421">
    <property type="protein sequence ID" value="KAF2786698.1"/>
    <property type="molecule type" value="Genomic_DNA"/>
</dbReference>
<feature type="compositionally biased region" description="Polar residues" evidence="3">
    <location>
        <begin position="102"/>
        <end position="111"/>
    </location>
</feature>
<evidence type="ECO:0000256" key="1">
    <source>
        <dbReference type="ARBA" id="ARBA00004123"/>
    </source>
</evidence>
<dbReference type="AlphaFoldDB" id="A0A6A6WS01"/>
<protein>
    <recommendedName>
        <fullName evidence="4">Zn(2)-C6 fungal-type domain-containing protein</fullName>
    </recommendedName>
</protein>
<evidence type="ECO:0000256" key="2">
    <source>
        <dbReference type="ARBA" id="ARBA00023242"/>
    </source>
</evidence>
<dbReference type="OrthoDB" id="5213892at2759"/>
<dbReference type="GO" id="GO:0005634">
    <property type="term" value="C:nucleus"/>
    <property type="evidence" value="ECO:0007669"/>
    <property type="project" value="UniProtKB-SubCell"/>
</dbReference>
<dbReference type="PROSITE" id="PS00463">
    <property type="entry name" value="ZN2_CY6_FUNGAL_1"/>
    <property type="match status" value="1"/>
</dbReference>
<dbReference type="Pfam" id="PF00172">
    <property type="entry name" value="Zn_clus"/>
    <property type="match status" value="1"/>
</dbReference>
<feature type="region of interest" description="Disordered" evidence="3">
    <location>
        <begin position="79"/>
        <end position="111"/>
    </location>
</feature>
<dbReference type="InterPro" id="IPR021858">
    <property type="entry name" value="Fun_TF"/>
</dbReference>
<name>A0A6A6WS01_9PLEO</name>
<gene>
    <name evidence="5" type="ORF">K505DRAFT_317983</name>
</gene>
<dbReference type="SUPFAM" id="SSF57701">
    <property type="entry name" value="Zn2/Cys6 DNA-binding domain"/>
    <property type="match status" value="1"/>
</dbReference>
<dbReference type="InterPro" id="IPR036864">
    <property type="entry name" value="Zn2-C6_fun-type_DNA-bd_sf"/>
</dbReference>
<dbReference type="GO" id="GO:0000976">
    <property type="term" value="F:transcription cis-regulatory region binding"/>
    <property type="evidence" value="ECO:0007669"/>
    <property type="project" value="TreeGrafter"/>
</dbReference>
<dbReference type="PANTHER" id="PTHR37534:SF26">
    <property type="entry name" value="TRANSCRIPTION FACTOR, PUTATIVE-RELATED"/>
    <property type="match status" value="1"/>
</dbReference>
<evidence type="ECO:0000256" key="3">
    <source>
        <dbReference type="SAM" id="MobiDB-lite"/>
    </source>
</evidence>
<dbReference type="InterPro" id="IPR001138">
    <property type="entry name" value="Zn2Cys6_DnaBD"/>
</dbReference>
<keyword evidence="6" id="KW-1185">Reference proteome</keyword>
<feature type="domain" description="Zn(2)-C6 fungal-type" evidence="4">
    <location>
        <begin position="13"/>
        <end position="41"/>
    </location>
</feature>
<dbReference type="SMART" id="SM00066">
    <property type="entry name" value="GAL4"/>
    <property type="match status" value="1"/>
</dbReference>
<dbReference type="CDD" id="cd00067">
    <property type="entry name" value="GAL4"/>
    <property type="match status" value="1"/>
</dbReference>
<dbReference type="PANTHER" id="PTHR37534">
    <property type="entry name" value="TRANSCRIPTIONAL ACTIVATOR PROTEIN UGA3"/>
    <property type="match status" value="1"/>
</dbReference>
<proteinExistence type="predicted"/>
<evidence type="ECO:0000259" key="4">
    <source>
        <dbReference type="PROSITE" id="PS50048"/>
    </source>
</evidence>
<keyword evidence="2" id="KW-0539">Nucleus</keyword>
<dbReference type="GO" id="GO:0008270">
    <property type="term" value="F:zinc ion binding"/>
    <property type="evidence" value="ECO:0007669"/>
    <property type="project" value="InterPro"/>
</dbReference>
<dbReference type="GO" id="GO:0000981">
    <property type="term" value="F:DNA-binding transcription factor activity, RNA polymerase II-specific"/>
    <property type="evidence" value="ECO:0007669"/>
    <property type="project" value="InterPro"/>
</dbReference>
<organism evidence="5 6">
    <name type="scientific">Melanomma pulvis-pyrius CBS 109.77</name>
    <dbReference type="NCBI Taxonomy" id="1314802"/>
    <lineage>
        <taxon>Eukaryota</taxon>
        <taxon>Fungi</taxon>
        <taxon>Dikarya</taxon>
        <taxon>Ascomycota</taxon>
        <taxon>Pezizomycotina</taxon>
        <taxon>Dothideomycetes</taxon>
        <taxon>Pleosporomycetidae</taxon>
        <taxon>Pleosporales</taxon>
        <taxon>Melanommataceae</taxon>
        <taxon>Melanomma</taxon>
    </lineage>
</organism>
<reference evidence="5" key="1">
    <citation type="journal article" date="2020" name="Stud. Mycol.">
        <title>101 Dothideomycetes genomes: a test case for predicting lifestyles and emergence of pathogens.</title>
        <authorList>
            <person name="Haridas S."/>
            <person name="Albert R."/>
            <person name="Binder M."/>
            <person name="Bloem J."/>
            <person name="Labutti K."/>
            <person name="Salamov A."/>
            <person name="Andreopoulos B."/>
            <person name="Baker S."/>
            <person name="Barry K."/>
            <person name="Bills G."/>
            <person name="Bluhm B."/>
            <person name="Cannon C."/>
            <person name="Castanera R."/>
            <person name="Culley D."/>
            <person name="Daum C."/>
            <person name="Ezra D."/>
            <person name="Gonzalez J."/>
            <person name="Henrissat B."/>
            <person name="Kuo A."/>
            <person name="Liang C."/>
            <person name="Lipzen A."/>
            <person name="Lutzoni F."/>
            <person name="Magnuson J."/>
            <person name="Mondo S."/>
            <person name="Nolan M."/>
            <person name="Ohm R."/>
            <person name="Pangilinan J."/>
            <person name="Park H.-J."/>
            <person name="Ramirez L."/>
            <person name="Alfaro M."/>
            <person name="Sun H."/>
            <person name="Tritt A."/>
            <person name="Yoshinaga Y."/>
            <person name="Zwiers L.-H."/>
            <person name="Turgeon B."/>
            <person name="Goodwin S."/>
            <person name="Spatafora J."/>
            <person name="Crous P."/>
            <person name="Grigoriev I."/>
        </authorList>
    </citation>
    <scope>NUCLEOTIDE SEQUENCE</scope>
    <source>
        <strain evidence="5">CBS 109.77</strain>
    </source>
</reference>
<accession>A0A6A6WS01</accession>
<dbReference type="GO" id="GO:0045944">
    <property type="term" value="P:positive regulation of transcription by RNA polymerase II"/>
    <property type="evidence" value="ECO:0007669"/>
    <property type="project" value="TreeGrafter"/>
</dbReference>
<dbReference type="Proteomes" id="UP000799757">
    <property type="component" value="Unassembled WGS sequence"/>
</dbReference>
<dbReference type="Pfam" id="PF11951">
    <property type="entry name" value="Fungal_trans_2"/>
    <property type="match status" value="1"/>
</dbReference>
<comment type="subcellular location">
    <subcellularLocation>
        <location evidence="1">Nucleus</location>
    </subcellularLocation>
</comment>
<dbReference type="PROSITE" id="PS50048">
    <property type="entry name" value="ZN2_CY6_FUNGAL_2"/>
    <property type="match status" value="1"/>
</dbReference>